<dbReference type="GO" id="GO:1990404">
    <property type="term" value="F:NAD+-protein mono-ADP-ribosyltransferase activity"/>
    <property type="evidence" value="ECO:0007669"/>
    <property type="project" value="TreeGrafter"/>
</dbReference>
<dbReference type="Gene3D" id="3.90.228.10">
    <property type="match status" value="1"/>
</dbReference>
<organism evidence="1 2">
    <name type="scientific">Adineta steineri</name>
    <dbReference type="NCBI Taxonomy" id="433720"/>
    <lineage>
        <taxon>Eukaryota</taxon>
        <taxon>Metazoa</taxon>
        <taxon>Spiralia</taxon>
        <taxon>Gnathifera</taxon>
        <taxon>Rotifera</taxon>
        <taxon>Eurotatoria</taxon>
        <taxon>Bdelloidea</taxon>
        <taxon>Adinetida</taxon>
        <taxon>Adinetidae</taxon>
        <taxon>Adineta</taxon>
    </lineage>
</organism>
<dbReference type="AlphaFoldDB" id="A0A815SDP2"/>
<protein>
    <submittedName>
        <fullName evidence="1">Uncharacterized protein</fullName>
    </submittedName>
</protein>
<dbReference type="SUPFAM" id="SSF56399">
    <property type="entry name" value="ADP-ribosylation"/>
    <property type="match status" value="1"/>
</dbReference>
<dbReference type="PANTHER" id="PTHR45740">
    <property type="entry name" value="POLY [ADP-RIBOSE] POLYMERASE"/>
    <property type="match status" value="1"/>
</dbReference>
<proteinExistence type="predicted"/>
<dbReference type="GO" id="GO:0003950">
    <property type="term" value="F:NAD+ poly-ADP-ribosyltransferase activity"/>
    <property type="evidence" value="ECO:0007669"/>
    <property type="project" value="TreeGrafter"/>
</dbReference>
<dbReference type="Proteomes" id="UP000663845">
    <property type="component" value="Unassembled WGS sequence"/>
</dbReference>
<gene>
    <name evidence="1" type="ORF">JYZ213_LOCUS42947</name>
</gene>
<name>A0A815SDP2_9BILA</name>
<dbReference type="PANTHER" id="PTHR45740:SF2">
    <property type="entry name" value="POLY [ADP-RIBOSE] POLYMERASE"/>
    <property type="match status" value="1"/>
</dbReference>
<evidence type="ECO:0000313" key="1">
    <source>
        <dbReference type="EMBL" id="CAF1491402.1"/>
    </source>
</evidence>
<comment type="caution">
    <text evidence="1">The sequence shown here is derived from an EMBL/GenBank/DDBJ whole genome shotgun (WGS) entry which is preliminary data.</text>
</comment>
<dbReference type="GO" id="GO:0005634">
    <property type="term" value="C:nucleus"/>
    <property type="evidence" value="ECO:0007669"/>
    <property type="project" value="TreeGrafter"/>
</dbReference>
<dbReference type="InterPro" id="IPR051712">
    <property type="entry name" value="ARTD-AVP"/>
</dbReference>
<evidence type="ECO:0000313" key="2">
    <source>
        <dbReference type="Proteomes" id="UP000663845"/>
    </source>
</evidence>
<dbReference type="EMBL" id="CAJNOG010002129">
    <property type="protein sequence ID" value="CAF1491402.1"/>
    <property type="molecule type" value="Genomic_DNA"/>
</dbReference>
<accession>A0A815SDP2</accession>
<reference evidence="1" key="1">
    <citation type="submission" date="2021-02" db="EMBL/GenBank/DDBJ databases">
        <authorList>
            <person name="Nowell W R."/>
        </authorList>
    </citation>
    <scope>NUCLEOTIDE SEQUENCE</scope>
</reference>
<sequence length="89" mass="10057">MNASYSCQSFSYRLADGKRQVFLAQVLTGDVFDYKDKNDPTLRRAPKKNERISGGICYNSVLGETGGSKVYIVFENRVAYPTFLITFTQ</sequence>